<proteinExistence type="predicted"/>
<reference evidence="2" key="1">
    <citation type="submission" date="2019-03" db="EMBL/GenBank/DDBJ databases">
        <title>Snf2 controls pulcherriminic acid biosynthesis and connects pigmentation and antifungal activity of the yeast Metschnikowia pulcherrima.</title>
        <authorList>
            <person name="Gore-Lloyd D."/>
            <person name="Sumann I."/>
            <person name="Brachmann A.O."/>
            <person name="Schneeberger K."/>
            <person name="Ortiz-Merino R.A."/>
            <person name="Moreno-Beltran M."/>
            <person name="Schlaefli M."/>
            <person name="Kirner P."/>
            <person name="Santos Kron A."/>
            <person name="Wolfe K.H."/>
            <person name="Piel J."/>
            <person name="Ahrens C.H."/>
            <person name="Henk D."/>
            <person name="Freimoser F.M."/>
        </authorList>
    </citation>
    <scope>NUCLEOTIDE SEQUENCE [LARGE SCALE GENOMIC DNA]</scope>
    <source>
        <strain evidence="2">APC 1.2</strain>
    </source>
</reference>
<dbReference type="InterPro" id="IPR036910">
    <property type="entry name" value="HMG_box_dom_sf"/>
</dbReference>
<dbReference type="Gene3D" id="1.10.30.10">
    <property type="entry name" value="High mobility group box domain"/>
    <property type="match status" value="1"/>
</dbReference>
<protein>
    <submittedName>
        <fullName evidence="1">Uncharacterized protein</fullName>
    </submittedName>
</protein>
<dbReference type="SUPFAM" id="SSF47095">
    <property type="entry name" value="HMG-box"/>
    <property type="match status" value="1"/>
</dbReference>
<sequence>MFLRNGPKLLNVLVSSVRGLTTSSMIELITHPELYNGVPTKYGWVLVRRTHVARGWTQALLNEKLDSKFGNAQQSLDRESIQEVVDDWVESVDIFQKPKTKKRSRADVNLDNDMRLYLQQLKFEDGTGTAEKRTSETEVKSHKKIDSCAVTYTNAWNYYMTVTYPKFKHLPHKEARQTVGVQWRQLSLDEKEAYRQEYSSLLKQGKDILNGKIVDLDVKLQASQKLWEAKERTRLRKLGVLPPTNRTSKQ</sequence>
<dbReference type="CDD" id="cd00084">
    <property type="entry name" value="HMG-box_SF"/>
    <property type="match status" value="1"/>
</dbReference>
<dbReference type="Proteomes" id="UP000292447">
    <property type="component" value="Chromosome V"/>
</dbReference>
<accession>A0A4P6XW24</accession>
<keyword evidence="2" id="KW-1185">Reference proteome</keyword>
<dbReference type="EMBL" id="CP034460">
    <property type="protein sequence ID" value="QBM90194.1"/>
    <property type="molecule type" value="Genomic_DNA"/>
</dbReference>
<gene>
    <name evidence="1" type="ORF">METSCH_E04360</name>
</gene>
<organism evidence="1 2">
    <name type="scientific">Metschnikowia aff. pulcherrima</name>
    <dbReference type="NCBI Taxonomy" id="2163413"/>
    <lineage>
        <taxon>Eukaryota</taxon>
        <taxon>Fungi</taxon>
        <taxon>Dikarya</taxon>
        <taxon>Ascomycota</taxon>
        <taxon>Saccharomycotina</taxon>
        <taxon>Pichiomycetes</taxon>
        <taxon>Metschnikowiaceae</taxon>
        <taxon>Metschnikowia</taxon>
    </lineage>
</organism>
<evidence type="ECO:0000313" key="2">
    <source>
        <dbReference type="Proteomes" id="UP000292447"/>
    </source>
</evidence>
<dbReference type="AlphaFoldDB" id="A0A4P6XW24"/>
<name>A0A4P6XW24_9ASCO</name>
<evidence type="ECO:0000313" key="1">
    <source>
        <dbReference type="EMBL" id="QBM90194.1"/>
    </source>
</evidence>